<evidence type="ECO:0000256" key="1">
    <source>
        <dbReference type="ARBA" id="ARBA00010699"/>
    </source>
</evidence>
<dbReference type="SUPFAM" id="SSF53328">
    <property type="entry name" value="Formyltransferase"/>
    <property type="match status" value="1"/>
</dbReference>
<evidence type="ECO:0000256" key="3">
    <source>
        <dbReference type="ARBA" id="ARBA00022917"/>
    </source>
</evidence>
<dbReference type="Gene3D" id="3.40.50.12230">
    <property type="match status" value="1"/>
</dbReference>
<gene>
    <name evidence="6" type="ORF">HHL11_16210</name>
</gene>
<comment type="similarity">
    <text evidence="1">Belongs to the Fmt family.</text>
</comment>
<evidence type="ECO:0000259" key="5">
    <source>
        <dbReference type="Pfam" id="PF02911"/>
    </source>
</evidence>
<sequence length="314" mass="34121">MARIAFIGQQEFGKAVLDAFLARGDTIAGVFCIPDRPGTRPDALRADAQALGLPVFTFASLRSEEAVQTMRSLEADLGIMAYVLQFAPQEFVNIPRHGTIQFHPSLLPRHRGPSSISWPIALGAKETGLTIFRPTDGLDEGPIVLQKSCPIGPDETLGEVYFHKLFPLGVAALLEAADLVMAGRHVEHPQDESLATYEGWLRDEEAQIRWAAPLDHVYDLVRACNPAPGAWTVLDGVHVRVYDCRKHVVGHFVPGGHKPGDIARVGSDSIFVWSQGGMIEILKLRPEGGGKVSAGEFARQRGLSTIVDGSHKNV</sequence>
<dbReference type="Pfam" id="PF02911">
    <property type="entry name" value="Formyl_trans_C"/>
    <property type="match status" value="1"/>
</dbReference>
<feature type="domain" description="Formyl transferase N-terminal" evidence="4">
    <location>
        <begin position="3"/>
        <end position="161"/>
    </location>
</feature>
<keyword evidence="2 6" id="KW-0808">Transferase</keyword>
<dbReference type="GO" id="GO:0005829">
    <property type="term" value="C:cytosol"/>
    <property type="evidence" value="ECO:0007669"/>
    <property type="project" value="TreeGrafter"/>
</dbReference>
<dbReference type="PANTHER" id="PTHR11138">
    <property type="entry name" value="METHIONYL-TRNA FORMYLTRANSFERASE"/>
    <property type="match status" value="1"/>
</dbReference>
<protein>
    <submittedName>
        <fullName evidence="6">Methionyl-tRNA formyltransferase</fullName>
    </submittedName>
</protein>
<dbReference type="InterPro" id="IPR036477">
    <property type="entry name" value="Formyl_transf_N_sf"/>
</dbReference>
<evidence type="ECO:0000259" key="4">
    <source>
        <dbReference type="Pfam" id="PF00551"/>
    </source>
</evidence>
<reference evidence="6 7" key="1">
    <citation type="submission" date="2020-04" db="EMBL/GenBank/DDBJ databases">
        <title>Ramlibacter sp. G-1-2-2 isolated from soil.</title>
        <authorList>
            <person name="Dahal R.H."/>
        </authorList>
    </citation>
    <scope>NUCLEOTIDE SEQUENCE [LARGE SCALE GENOMIC DNA]</scope>
    <source>
        <strain evidence="6 7">G-1-2-2</strain>
    </source>
</reference>
<dbReference type="Pfam" id="PF00551">
    <property type="entry name" value="Formyl_trans_N"/>
    <property type="match status" value="1"/>
</dbReference>
<dbReference type="AlphaFoldDB" id="A0A848HCN2"/>
<feature type="domain" description="Formyl transferase C-terminal" evidence="5">
    <location>
        <begin position="202"/>
        <end position="300"/>
    </location>
</feature>
<dbReference type="CDD" id="cd08704">
    <property type="entry name" value="Met_tRNA_FMT_C"/>
    <property type="match status" value="1"/>
</dbReference>
<dbReference type="PANTHER" id="PTHR11138:SF5">
    <property type="entry name" value="METHIONYL-TRNA FORMYLTRANSFERASE, MITOCHONDRIAL"/>
    <property type="match status" value="1"/>
</dbReference>
<keyword evidence="7" id="KW-1185">Reference proteome</keyword>
<comment type="caution">
    <text evidence="6">The sequence shown here is derived from an EMBL/GenBank/DDBJ whole genome shotgun (WGS) entry which is preliminary data.</text>
</comment>
<keyword evidence="3" id="KW-0648">Protein biosynthesis</keyword>
<name>A0A848HCN2_9BURK</name>
<dbReference type="InterPro" id="IPR011034">
    <property type="entry name" value="Formyl_transferase-like_C_sf"/>
</dbReference>
<dbReference type="GO" id="GO:0004479">
    <property type="term" value="F:methionyl-tRNA formyltransferase activity"/>
    <property type="evidence" value="ECO:0007669"/>
    <property type="project" value="TreeGrafter"/>
</dbReference>
<dbReference type="InterPro" id="IPR044135">
    <property type="entry name" value="Met-tRNA-FMT_C"/>
</dbReference>
<evidence type="ECO:0000256" key="2">
    <source>
        <dbReference type="ARBA" id="ARBA00022679"/>
    </source>
</evidence>
<accession>A0A848HCN2</accession>
<dbReference type="SUPFAM" id="SSF50486">
    <property type="entry name" value="FMT C-terminal domain-like"/>
    <property type="match status" value="1"/>
</dbReference>
<organism evidence="6 7">
    <name type="scientific">Ramlibacter agri</name>
    <dbReference type="NCBI Taxonomy" id="2728837"/>
    <lineage>
        <taxon>Bacteria</taxon>
        <taxon>Pseudomonadati</taxon>
        <taxon>Pseudomonadota</taxon>
        <taxon>Betaproteobacteria</taxon>
        <taxon>Burkholderiales</taxon>
        <taxon>Comamonadaceae</taxon>
        <taxon>Ramlibacter</taxon>
    </lineage>
</organism>
<dbReference type="InterPro" id="IPR005793">
    <property type="entry name" value="Formyl_trans_C"/>
</dbReference>
<dbReference type="Proteomes" id="UP000541185">
    <property type="component" value="Unassembled WGS sequence"/>
</dbReference>
<dbReference type="InterPro" id="IPR002376">
    <property type="entry name" value="Formyl_transf_N"/>
</dbReference>
<proteinExistence type="inferred from homology"/>
<evidence type="ECO:0000313" key="7">
    <source>
        <dbReference type="Proteomes" id="UP000541185"/>
    </source>
</evidence>
<evidence type="ECO:0000313" key="6">
    <source>
        <dbReference type="EMBL" id="NML45298.1"/>
    </source>
</evidence>
<dbReference type="EMBL" id="JABBFX010000001">
    <property type="protein sequence ID" value="NML45298.1"/>
    <property type="molecule type" value="Genomic_DNA"/>
</dbReference>